<gene>
    <name evidence="1" type="ORF">PMIN01_12260</name>
</gene>
<sequence>MMVEVSEGGSKSRWYGRNGAETMLRAFQGAVEDESRGDGQKRRVSEWKVRVSYVNQKGETLLVISVPGTAEPGSEHGEIASLRVRASIWFEFQIVLGLNPRGVVCTLSVSHQKPASYDLRRSRMDKARALPPACEPPYHTAKSPPDQRSCCAPASQARSKVSYPVALFARGMYSCDCVRVPALRVREYGAKNAGEECGRRMRAKTAGEDCGVNNTEPRPDMHKHRLATGWPPPPSPLAMAPTTLDAAEGVMGTLRAIGHLDPDLVTGTLPSASFLHQGGISMPTTRHAAHIPTAPVLMLSSERGSTPCHSTRVWDGTHWSPCSSDAPRRDRTAECSSRCCANRGREGLVGMTGTVCTKQWSTLAMYQEANGFLSIESLAMFLRADDWLVPGPRTFGEALTSGRLVARAARPSKALPPFRDWL</sequence>
<protein>
    <submittedName>
        <fullName evidence="1">Uncharacterized protein</fullName>
    </submittedName>
</protein>
<evidence type="ECO:0000313" key="1">
    <source>
        <dbReference type="EMBL" id="KAF9729396.1"/>
    </source>
</evidence>
<evidence type="ECO:0000313" key="2">
    <source>
        <dbReference type="Proteomes" id="UP000756921"/>
    </source>
</evidence>
<comment type="caution">
    <text evidence="1">The sequence shown here is derived from an EMBL/GenBank/DDBJ whole genome shotgun (WGS) entry which is preliminary data.</text>
</comment>
<proteinExistence type="predicted"/>
<dbReference type="Proteomes" id="UP000756921">
    <property type="component" value="Unassembled WGS sequence"/>
</dbReference>
<accession>A0A9P6G5C2</accession>
<dbReference type="EMBL" id="WJXW01000016">
    <property type="protein sequence ID" value="KAF9729396.1"/>
    <property type="molecule type" value="Genomic_DNA"/>
</dbReference>
<name>A0A9P6G5C2_9PLEO</name>
<keyword evidence="2" id="KW-1185">Reference proteome</keyword>
<dbReference type="AlphaFoldDB" id="A0A9P6G5C2"/>
<reference evidence="1" key="1">
    <citation type="journal article" date="2020" name="Mol. Plant Microbe Interact.">
        <title>Genome Sequence of the Biocontrol Agent Coniothyrium minitans strain Conio (IMI 134523).</title>
        <authorList>
            <person name="Patel D."/>
            <person name="Shittu T.A."/>
            <person name="Baroncelli R."/>
            <person name="Muthumeenakshi S."/>
            <person name="Osborne T.H."/>
            <person name="Janganan T.K."/>
            <person name="Sreenivasaprasad S."/>
        </authorList>
    </citation>
    <scope>NUCLEOTIDE SEQUENCE</scope>
    <source>
        <strain evidence="1">Conio</strain>
    </source>
</reference>
<organism evidence="1 2">
    <name type="scientific">Paraphaeosphaeria minitans</name>
    <dbReference type="NCBI Taxonomy" id="565426"/>
    <lineage>
        <taxon>Eukaryota</taxon>
        <taxon>Fungi</taxon>
        <taxon>Dikarya</taxon>
        <taxon>Ascomycota</taxon>
        <taxon>Pezizomycotina</taxon>
        <taxon>Dothideomycetes</taxon>
        <taxon>Pleosporomycetidae</taxon>
        <taxon>Pleosporales</taxon>
        <taxon>Massarineae</taxon>
        <taxon>Didymosphaeriaceae</taxon>
        <taxon>Paraphaeosphaeria</taxon>
    </lineage>
</organism>